<keyword evidence="3" id="KW-1185">Reference proteome</keyword>
<evidence type="ECO:0000313" key="3">
    <source>
        <dbReference type="Proteomes" id="UP001558613"/>
    </source>
</evidence>
<reference evidence="2 3" key="1">
    <citation type="submission" date="2023-09" db="EMBL/GenBank/DDBJ databases">
        <authorList>
            <person name="Wang M."/>
        </authorList>
    </citation>
    <scope>NUCLEOTIDE SEQUENCE [LARGE SCALE GENOMIC DNA]</scope>
    <source>
        <strain evidence="2">GT-2023</strain>
        <tissue evidence="2">Liver</tissue>
    </source>
</reference>
<organism evidence="2 3">
    <name type="scientific">Cirrhinus molitorella</name>
    <name type="common">mud carp</name>
    <dbReference type="NCBI Taxonomy" id="172907"/>
    <lineage>
        <taxon>Eukaryota</taxon>
        <taxon>Metazoa</taxon>
        <taxon>Chordata</taxon>
        <taxon>Craniata</taxon>
        <taxon>Vertebrata</taxon>
        <taxon>Euteleostomi</taxon>
        <taxon>Actinopterygii</taxon>
        <taxon>Neopterygii</taxon>
        <taxon>Teleostei</taxon>
        <taxon>Ostariophysi</taxon>
        <taxon>Cypriniformes</taxon>
        <taxon>Cyprinidae</taxon>
        <taxon>Labeoninae</taxon>
        <taxon>Labeonini</taxon>
        <taxon>Cirrhinus</taxon>
    </lineage>
</organism>
<proteinExistence type="predicted"/>
<accession>A0ABR3L135</accession>
<dbReference type="EMBL" id="JAYMGO010000227">
    <property type="protein sequence ID" value="KAL1246568.1"/>
    <property type="molecule type" value="Genomic_DNA"/>
</dbReference>
<comment type="caution">
    <text evidence="2">The sequence shown here is derived from an EMBL/GenBank/DDBJ whole genome shotgun (WGS) entry which is preliminary data.</text>
</comment>
<protein>
    <submittedName>
        <fullName evidence="2">Uncharacterized protein</fullName>
    </submittedName>
</protein>
<evidence type="ECO:0000313" key="2">
    <source>
        <dbReference type="EMBL" id="KAL1246568.1"/>
    </source>
</evidence>
<dbReference type="Proteomes" id="UP001558613">
    <property type="component" value="Unassembled WGS sequence"/>
</dbReference>
<sequence length="66" mass="7391">MDTNLFYGKAKSKALIPVHPEESEVEDSEDDDVEDPNYVPGQAGCINDDTESEDTQNARARRQGEY</sequence>
<evidence type="ECO:0000256" key="1">
    <source>
        <dbReference type="SAM" id="MobiDB-lite"/>
    </source>
</evidence>
<gene>
    <name evidence="2" type="ORF">QQF64_034613</name>
</gene>
<feature type="region of interest" description="Disordered" evidence="1">
    <location>
        <begin position="17"/>
        <end position="66"/>
    </location>
</feature>
<feature type="compositionally biased region" description="Acidic residues" evidence="1">
    <location>
        <begin position="23"/>
        <end position="35"/>
    </location>
</feature>
<name>A0ABR3L135_9TELE</name>